<dbReference type="RefSeq" id="WP_243492382.1">
    <property type="nucleotide sequence ID" value="NZ_CP063361.1"/>
</dbReference>
<evidence type="ECO:0000313" key="4">
    <source>
        <dbReference type="Proteomes" id="UP000831532"/>
    </source>
</evidence>
<reference evidence="3 4" key="1">
    <citation type="submission" date="2020-10" db="EMBL/GenBank/DDBJ databases">
        <title>Genome analysis of Massilia species.</title>
        <authorList>
            <person name="Jung D.-H."/>
        </authorList>
    </citation>
    <scope>NUCLEOTIDE SEQUENCE [LARGE SCALE GENOMIC DNA]</scope>
    <source>
        <strain evidence="4">sipir</strain>
    </source>
</reference>
<protein>
    <submittedName>
        <fullName evidence="3">Rpn family recombination-promoting nuclease/putative transposase</fullName>
    </submittedName>
</protein>
<evidence type="ECO:0000259" key="2">
    <source>
        <dbReference type="Pfam" id="PF04754"/>
    </source>
</evidence>
<proteinExistence type="predicted"/>
<dbReference type="EMBL" id="CP063361">
    <property type="protein sequence ID" value="UOD31216.1"/>
    <property type="molecule type" value="Genomic_DNA"/>
</dbReference>
<dbReference type="InterPro" id="IPR051699">
    <property type="entry name" value="Rpn/YhgA-like_nuclease"/>
</dbReference>
<evidence type="ECO:0000313" key="3">
    <source>
        <dbReference type="EMBL" id="UOD31216.1"/>
    </source>
</evidence>
<accession>A0ABY4A936</accession>
<feature type="region of interest" description="Disordered" evidence="1">
    <location>
        <begin position="262"/>
        <end position="284"/>
    </location>
</feature>
<keyword evidence="4" id="KW-1185">Reference proteome</keyword>
<dbReference type="Pfam" id="PF04754">
    <property type="entry name" value="Transposase_31"/>
    <property type="match status" value="1"/>
</dbReference>
<dbReference type="PANTHER" id="PTHR34611">
    <property type="match status" value="1"/>
</dbReference>
<dbReference type="PANTHER" id="PTHR34611:SF2">
    <property type="entry name" value="INACTIVE RECOMBINATION-PROMOTING NUCLEASE-LIKE PROTEIN RPNE-RELATED"/>
    <property type="match status" value="1"/>
</dbReference>
<dbReference type="InterPro" id="IPR006842">
    <property type="entry name" value="Transposase_31"/>
</dbReference>
<gene>
    <name evidence="3" type="ORF">INH39_05730</name>
</gene>
<feature type="domain" description="Transposase (putative) YhgA-like" evidence="2">
    <location>
        <begin position="4"/>
        <end position="178"/>
    </location>
</feature>
<organism evidence="3 4">
    <name type="scientific">Massilia violaceinigra</name>
    <dbReference type="NCBI Taxonomy" id="2045208"/>
    <lineage>
        <taxon>Bacteria</taxon>
        <taxon>Pseudomonadati</taxon>
        <taxon>Pseudomonadota</taxon>
        <taxon>Betaproteobacteria</taxon>
        <taxon>Burkholderiales</taxon>
        <taxon>Oxalobacteraceae</taxon>
        <taxon>Telluria group</taxon>
        <taxon>Massilia</taxon>
    </lineage>
</organism>
<name>A0ABY4A936_9BURK</name>
<evidence type="ECO:0000256" key="1">
    <source>
        <dbReference type="SAM" id="MobiDB-lite"/>
    </source>
</evidence>
<sequence>MPAHHDLGYRSLFAHPEMVRELVTQFTPFKLFGNVALSCFEPVDPVYVGERLAARQNDIVWRVRMGEQCLYVYILLEFQSGVDRWMALRMQNYVGLLCQNLVKQHQLPPSLLLPPVLPLVFYNGAPDWSANTDLAELLMDAPPELAPFQPSQRYVLIDQQRLEPAALEANATLLALLFRMELSSASEIRDKVLPALLTWFRDAPQASLMRSVEVWLQSLASRRGETQPFTFENTKEATDMGRQFASWSEEFEYIGFQKGNEKGRAEGEAKGRAEGLEEGRAEGREEGQVSALRGVLTHLLRKRFGDLPETATQRIAGATQAELEQWCERSIDAPSLQAVFGAEAASA</sequence>
<dbReference type="Proteomes" id="UP000831532">
    <property type="component" value="Chromosome"/>
</dbReference>